<protein>
    <submittedName>
        <fullName evidence="2">Uncharacterized protein</fullName>
    </submittedName>
</protein>
<proteinExistence type="predicted"/>
<evidence type="ECO:0000313" key="2">
    <source>
        <dbReference type="EMBL" id="MPM96504.1"/>
    </source>
</evidence>
<feature type="transmembrane region" description="Helical" evidence="1">
    <location>
        <begin position="117"/>
        <end position="140"/>
    </location>
</feature>
<accession>A0A645E3Y6</accession>
<reference evidence="2" key="1">
    <citation type="submission" date="2019-08" db="EMBL/GenBank/DDBJ databases">
        <authorList>
            <person name="Kucharzyk K."/>
            <person name="Murdoch R.W."/>
            <person name="Higgins S."/>
            <person name="Loffler F."/>
        </authorList>
    </citation>
    <scope>NUCLEOTIDE SEQUENCE</scope>
</reference>
<organism evidence="2">
    <name type="scientific">bioreactor metagenome</name>
    <dbReference type="NCBI Taxonomy" id="1076179"/>
    <lineage>
        <taxon>unclassified sequences</taxon>
        <taxon>metagenomes</taxon>
        <taxon>ecological metagenomes</taxon>
    </lineage>
</organism>
<dbReference type="EMBL" id="VSSQ01042881">
    <property type="protein sequence ID" value="MPM96504.1"/>
    <property type="molecule type" value="Genomic_DNA"/>
</dbReference>
<name>A0A645E3Y6_9ZZZZ</name>
<keyword evidence="1" id="KW-0472">Membrane</keyword>
<dbReference type="AlphaFoldDB" id="A0A645E3Y6"/>
<keyword evidence="1" id="KW-1133">Transmembrane helix</keyword>
<comment type="caution">
    <text evidence="2">The sequence shown here is derived from an EMBL/GenBank/DDBJ whole genome shotgun (WGS) entry which is preliminary data.</text>
</comment>
<dbReference type="AntiFam" id="ANF00074">
    <property type="entry name" value="Shadow ORF (opposite alaS)"/>
</dbReference>
<evidence type="ECO:0000256" key="1">
    <source>
        <dbReference type="SAM" id="Phobius"/>
    </source>
</evidence>
<keyword evidence="1" id="KW-0812">Transmembrane</keyword>
<gene>
    <name evidence="2" type="ORF">SDC9_143668</name>
</gene>
<sequence length="168" mass="19095">MALVHEQEPIHLGTFLLRADINMNFGTRPARPCIAHFPKVVFLVPVDNALFGEILQPITGGFIVAFQIFSGAPFKNRCVKPGRVEFQHIHEIFPRPGNGFFLEIIAKRPVSQHLKHRMVICIVSYLFQIIVLAAHAQAFLRVRHARMFNRSITQDNIFKLIHAGIGKH</sequence>